<dbReference type="SUPFAM" id="SSF56112">
    <property type="entry name" value="Protein kinase-like (PK-like)"/>
    <property type="match status" value="1"/>
</dbReference>
<dbReference type="GO" id="GO:0006646">
    <property type="term" value="P:phosphatidylethanolamine biosynthetic process"/>
    <property type="evidence" value="ECO:0007669"/>
    <property type="project" value="TreeGrafter"/>
</dbReference>
<evidence type="ECO:0000313" key="5">
    <source>
        <dbReference type="EMBL" id="EEQ28692.1"/>
    </source>
</evidence>
<organism evidence="5 6">
    <name type="scientific">Arthroderma otae (strain ATCC MYA-4605 / CBS 113480)</name>
    <name type="common">Microsporum canis</name>
    <dbReference type="NCBI Taxonomy" id="554155"/>
    <lineage>
        <taxon>Eukaryota</taxon>
        <taxon>Fungi</taxon>
        <taxon>Dikarya</taxon>
        <taxon>Ascomycota</taxon>
        <taxon>Pezizomycotina</taxon>
        <taxon>Eurotiomycetes</taxon>
        <taxon>Eurotiomycetidae</taxon>
        <taxon>Onygenales</taxon>
        <taxon>Arthrodermataceae</taxon>
        <taxon>Microsporum</taxon>
    </lineage>
</organism>
<dbReference type="CDD" id="cd05157">
    <property type="entry name" value="ETNK_euk"/>
    <property type="match status" value="1"/>
</dbReference>
<gene>
    <name evidence="5" type="ORF">MCYG_01511</name>
</gene>
<evidence type="ECO:0000256" key="2">
    <source>
        <dbReference type="ARBA" id="ARBA00038211"/>
    </source>
</evidence>
<sequence length="430" mass="48209">MPSACTQPVGCHEVRCIPLSYNHADSQASALRLVLTVNPHWKDAQGRIEFVRFTDGITNTLLKITLRAPGLSEEEIDKEAVLMRAYGNNSEIIIDRERETKSHALLASRGLAPPLLARFSNGLLYRFIRGQVASPDDLTNPAIWRGVARRLGQWHAALPISDVPSDALNLGSGDGDTLSLASSDSESKPVQESTSAADDIIPISTRLEGPNLWATLQKWILALPKSTEQERTRRKNLQKEYERIVAEFDDGSGLGEEGMVFAHCDLLSANVIIQPRPKESTLPEGSAETVDFIDYEYATPSPAAFDLANHFAEWAGYDCDYSRLPTRSVRRKFIEEYVDSFSQHSVLPESKKAAVDNLFADVDRYRGLPGFYWGVWALIQATISRIDFDYASYAEERLGEYWAWRNEQDSSRSKAGEKKPLREQRWAQEA</sequence>
<dbReference type="EMBL" id="DS995702">
    <property type="protein sequence ID" value="EEQ28692.1"/>
    <property type="molecule type" value="Genomic_DNA"/>
</dbReference>
<dbReference type="Pfam" id="PF01633">
    <property type="entry name" value="Choline_kinase"/>
    <property type="match status" value="1"/>
</dbReference>
<dbReference type="Gene3D" id="3.90.1200.10">
    <property type="match status" value="1"/>
</dbReference>
<reference evidence="6" key="1">
    <citation type="journal article" date="2012" name="MBio">
        <title>Comparative genome analysis of Trichophyton rubrum and related dermatophytes reveals candidate genes involved in infection.</title>
        <authorList>
            <person name="Martinez D.A."/>
            <person name="Oliver B.G."/>
            <person name="Graeser Y."/>
            <person name="Goldberg J.M."/>
            <person name="Li W."/>
            <person name="Martinez-Rossi N.M."/>
            <person name="Monod M."/>
            <person name="Shelest E."/>
            <person name="Barton R.C."/>
            <person name="Birch E."/>
            <person name="Brakhage A.A."/>
            <person name="Chen Z."/>
            <person name="Gurr S.J."/>
            <person name="Heiman D."/>
            <person name="Heitman J."/>
            <person name="Kosti I."/>
            <person name="Rossi A."/>
            <person name="Saif S."/>
            <person name="Samalova M."/>
            <person name="Saunders C.W."/>
            <person name="Shea T."/>
            <person name="Summerbell R.C."/>
            <person name="Xu J."/>
            <person name="Young S."/>
            <person name="Zeng Q."/>
            <person name="Birren B.W."/>
            <person name="Cuomo C.A."/>
            <person name="White T.C."/>
        </authorList>
    </citation>
    <scope>NUCLEOTIDE SEQUENCE [LARGE SCALE GENOMIC DNA]</scope>
    <source>
        <strain evidence="6">ATCC MYA-4605 / CBS 113480</strain>
    </source>
</reference>
<keyword evidence="6" id="KW-1185">Reference proteome</keyword>
<dbReference type="PANTHER" id="PTHR22603">
    <property type="entry name" value="CHOLINE/ETHANOALAMINE KINASE"/>
    <property type="match status" value="1"/>
</dbReference>
<dbReference type="GO" id="GO:0004305">
    <property type="term" value="F:ethanolamine kinase activity"/>
    <property type="evidence" value="ECO:0007669"/>
    <property type="project" value="UniProtKB-EC"/>
</dbReference>
<name>C5FHF2_ARTOC</name>
<comment type="pathway">
    <text evidence="1">Phospholipid metabolism; phosphatidylethanolamine biosynthesis; phosphatidylethanolamine from ethanolamine: step 1/3.</text>
</comment>
<dbReference type="InterPro" id="IPR011009">
    <property type="entry name" value="Kinase-like_dom_sf"/>
</dbReference>
<dbReference type="EC" id="2.7.1.82" evidence="3"/>
<dbReference type="GO" id="GO:0005737">
    <property type="term" value="C:cytoplasm"/>
    <property type="evidence" value="ECO:0007669"/>
    <property type="project" value="TreeGrafter"/>
</dbReference>
<dbReference type="RefSeq" id="XP_002848577.1">
    <property type="nucleotide sequence ID" value="XM_002848531.1"/>
</dbReference>
<evidence type="ECO:0000256" key="4">
    <source>
        <dbReference type="SAM" id="MobiDB-lite"/>
    </source>
</evidence>
<comment type="similarity">
    <text evidence="2">Belongs to the choline/ethanolamine kinase family.</text>
</comment>
<dbReference type="OMA" id="FALIPKY"/>
<evidence type="ECO:0000313" key="6">
    <source>
        <dbReference type="Proteomes" id="UP000002035"/>
    </source>
</evidence>
<keyword evidence="5" id="KW-0808">Transferase</keyword>
<dbReference type="OrthoDB" id="10267235at2759"/>
<keyword evidence="5" id="KW-0418">Kinase</keyword>
<feature type="compositionally biased region" description="Polar residues" evidence="4">
    <location>
        <begin position="179"/>
        <end position="196"/>
    </location>
</feature>
<feature type="region of interest" description="Disordered" evidence="4">
    <location>
        <begin position="175"/>
        <end position="196"/>
    </location>
</feature>
<dbReference type="eggNOG" id="KOG4720">
    <property type="taxonomic scope" value="Eukaryota"/>
</dbReference>
<dbReference type="STRING" id="554155.C5FHF2"/>
<evidence type="ECO:0000256" key="1">
    <source>
        <dbReference type="ARBA" id="ARBA00037883"/>
    </source>
</evidence>
<dbReference type="HOGENOM" id="CLU_012712_1_1_1"/>
<dbReference type="GeneID" id="9230715"/>
<evidence type="ECO:0000256" key="3">
    <source>
        <dbReference type="ARBA" id="ARBA00038874"/>
    </source>
</evidence>
<dbReference type="AlphaFoldDB" id="C5FHF2"/>
<dbReference type="PANTHER" id="PTHR22603:SF66">
    <property type="entry name" value="ETHANOLAMINE KINASE"/>
    <property type="match status" value="1"/>
</dbReference>
<protein>
    <recommendedName>
        <fullName evidence="3">ethanolamine kinase</fullName>
        <ecNumber evidence="3">2.7.1.82</ecNumber>
    </recommendedName>
</protein>
<feature type="region of interest" description="Disordered" evidence="4">
    <location>
        <begin position="407"/>
        <end position="430"/>
    </location>
</feature>
<proteinExistence type="inferred from homology"/>
<dbReference type="VEuPathDB" id="FungiDB:MCYG_01511"/>
<accession>C5FHF2</accession>
<dbReference type="Proteomes" id="UP000002035">
    <property type="component" value="Unassembled WGS sequence"/>
</dbReference>